<evidence type="ECO:0000256" key="5">
    <source>
        <dbReference type="SAM" id="MobiDB-lite"/>
    </source>
</evidence>
<accession>A0A162MPN8</accession>
<keyword evidence="8" id="KW-1185">Reference proteome</keyword>
<dbReference type="GeneID" id="30020642"/>
<feature type="compositionally biased region" description="Polar residues" evidence="5">
    <location>
        <begin position="175"/>
        <end position="187"/>
    </location>
</feature>
<feature type="region of interest" description="Disordered" evidence="5">
    <location>
        <begin position="263"/>
        <end position="328"/>
    </location>
</feature>
<dbReference type="Proteomes" id="UP000076744">
    <property type="component" value="Unassembled WGS sequence"/>
</dbReference>
<feature type="compositionally biased region" description="Polar residues" evidence="5">
    <location>
        <begin position="134"/>
        <end position="143"/>
    </location>
</feature>
<evidence type="ECO:0000256" key="3">
    <source>
        <dbReference type="ARBA" id="ARBA00022989"/>
    </source>
</evidence>
<feature type="compositionally biased region" description="Low complexity" evidence="5">
    <location>
        <begin position="188"/>
        <end position="200"/>
    </location>
</feature>
<reference evidence="7 8" key="1">
    <citation type="journal article" date="2016" name="Genome Biol. Evol.">
        <title>Divergent and convergent evolution of fungal pathogenicity.</title>
        <authorList>
            <person name="Shang Y."/>
            <person name="Xiao G."/>
            <person name="Zheng P."/>
            <person name="Cen K."/>
            <person name="Zhan S."/>
            <person name="Wang C."/>
        </authorList>
    </citation>
    <scope>NUCLEOTIDE SEQUENCE [LARGE SCALE GENOMIC DNA]</scope>
    <source>
        <strain evidence="7 8">ARSEF 2679</strain>
    </source>
</reference>
<dbReference type="EMBL" id="AZHB01000009">
    <property type="protein sequence ID" value="OAA64940.1"/>
    <property type="molecule type" value="Genomic_DNA"/>
</dbReference>
<dbReference type="PANTHER" id="PTHR15549:SF30">
    <property type="entry name" value="MID2 DOMAIN-CONTAINING PROTEIN"/>
    <property type="match status" value="1"/>
</dbReference>
<evidence type="ECO:0000256" key="6">
    <source>
        <dbReference type="SAM" id="Phobius"/>
    </source>
</evidence>
<dbReference type="GO" id="GO:0016020">
    <property type="term" value="C:membrane"/>
    <property type="evidence" value="ECO:0007669"/>
    <property type="project" value="UniProtKB-SubCell"/>
</dbReference>
<keyword evidence="4 6" id="KW-0472">Membrane</keyword>
<evidence type="ECO:0000313" key="7">
    <source>
        <dbReference type="EMBL" id="OAA64940.1"/>
    </source>
</evidence>
<evidence type="ECO:0000313" key="8">
    <source>
        <dbReference type="Proteomes" id="UP000076744"/>
    </source>
</evidence>
<dbReference type="OrthoDB" id="5431298at2759"/>
<dbReference type="InterPro" id="IPR051694">
    <property type="entry name" value="Immunoregulatory_rcpt-like"/>
</dbReference>
<gene>
    <name evidence="7" type="ORF">ISF_04350</name>
</gene>
<proteinExistence type="predicted"/>
<dbReference type="PANTHER" id="PTHR15549">
    <property type="entry name" value="PAIRED IMMUNOGLOBULIN-LIKE TYPE 2 RECEPTOR"/>
    <property type="match status" value="1"/>
</dbReference>
<dbReference type="STRING" id="1081104.A0A162MPN8"/>
<evidence type="ECO:0000256" key="2">
    <source>
        <dbReference type="ARBA" id="ARBA00022692"/>
    </source>
</evidence>
<evidence type="ECO:0000256" key="4">
    <source>
        <dbReference type="ARBA" id="ARBA00023136"/>
    </source>
</evidence>
<dbReference type="AlphaFoldDB" id="A0A162MPN8"/>
<feature type="compositionally biased region" description="Low complexity" evidence="5">
    <location>
        <begin position="49"/>
        <end position="87"/>
    </location>
</feature>
<feature type="compositionally biased region" description="Pro residues" evidence="5">
    <location>
        <begin position="272"/>
        <end position="283"/>
    </location>
</feature>
<feature type="transmembrane region" description="Helical" evidence="6">
    <location>
        <begin position="210"/>
        <end position="232"/>
    </location>
</feature>
<feature type="compositionally biased region" description="Low complexity" evidence="5">
    <location>
        <begin position="99"/>
        <end position="111"/>
    </location>
</feature>
<name>A0A162MPN8_CORFA</name>
<keyword evidence="2 6" id="KW-0812">Transmembrane</keyword>
<feature type="compositionally biased region" description="Low complexity" evidence="5">
    <location>
        <begin position="118"/>
        <end position="133"/>
    </location>
</feature>
<protein>
    <submittedName>
        <fullName evidence="7">Uncharacterized protein</fullName>
    </submittedName>
</protein>
<dbReference type="GO" id="GO:0071944">
    <property type="term" value="C:cell periphery"/>
    <property type="evidence" value="ECO:0007669"/>
    <property type="project" value="UniProtKB-ARBA"/>
</dbReference>
<evidence type="ECO:0000256" key="1">
    <source>
        <dbReference type="ARBA" id="ARBA00004167"/>
    </source>
</evidence>
<organism evidence="7 8">
    <name type="scientific">Cordyceps fumosorosea (strain ARSEF 2679)</name>
    <name type="common">Isaria fumosorosea</name>
    <dbReference type="NCBI Taxonomy" id="1081104"/>
    <lineage>
        <taxon>Eukaryota</taxon>
        <taxon>Fungi</taxon>
        <taxon>Dikarya</taxon>
        <taxon>Ascomycota</taxon>
        <taxon>Pezizomycotina</taxon>
        <taxon>Sordariomycetes</taxon>
        <taxon>Hypocreomycetidae</taxon>
        <taxon>Hypocreales</taxon>
        <taxon>Cordycipitaceae</taxon>
        <taxon>Cordyceps</taxon>
    </lineage>
</organism>
<feature type="region of interest" description="Disordered" evidence="5">
    <location>
        <begin position="175"/>
        <end position="204"/>
    </location>
</feature>
<keyword evidence="3 6" id="KW-1133">Transmembrane helix</keyword>
<dbReference type="RefSeq" id="XP_018704912.1">
    <property type="nucleotide sequence ID" value="XM_018847956.1"/>
</dbReference>
<sequence>MEKMAVRNAIQCPYGTRWYSCSGGGTSCCSVDPCHLKRCPDAPPQRANASSTSSSPTARPSYTNSSSSTTAPSSSTSDSPTMGPDPTRSLVPTDEAADEAATSTESSTSSSSPPPRSPSSSSPPSRLSAQSDSGVTRTIPNDSTVTVTRHTTITRELSSIGTDSLAPSFTTTTELGADATSSSSIVETQPLPTSTSPPSQDANPGINTGAVAGIAVGGVCAAALLVVLLWLWKRRRNNRVAEEAADNLSDHAPVVAAVDKSRLRDSIFGRRPTPPTSLPPHPTPQHHHQASTGQGYGYDPFAPFGGRADQPARRNSPLPPHHPDTFEMDGRGVHVVELPSTPVAAAAGARVRQDSPRRVGGGGAARVVGVVKQRPSSDPHATLNHLPRHNGRPTYINQWNQYKVLSGEIHPPRR</sequence>
<comment type="subcellular location">
    <subcellularLocation>
        <location evidence="1">Membrane</location>
        <topology evidence="1">Single-pass membrane protein</topology>
    </subcellularLocation>
</comment>
<feature type="region of interest" description="Disordered" evidence="5">
    <location>
        <begin position="39"/>
        <end position="149"/>
    </location>
</feature>
<dbReference type="PROSITE" id="PS51257">
    <property type="entry name" value="PROKAR_LIPOPROTEIN"/>
    <property type="match status" value="1"/>
</dbReference>
<comment type="caution">
    <text evidence="7">The sequence shown here is derived from an EMBL/GenBank/DDBJ whole genome shotgun (WGS) entry which is preliminary data.</text>
</comment>